<name>A0A3M7R748_BRAPC</name>
<gene>
    <name evidence="1" type="ORF">BpHYR1_038985</name>
</gene>
<accession>A0A3M7R748</accession>
<dbReference type="Proteomes" id="UP000276133">
    <property type="component" value="Unassembled WGS sequence"/>
</dbReference>
<keyword evidence="2" id="KW-1185">Reference proteome</keyword>
<proteinExistence type="predicted"/>
<organism evidence="1 2">
    <name type="scientific">Brachionus plicatilis</name>
    <name type="common">Marine rotifer</name>
    <name type="synonym">Brachionus muelleri</name>
    <dbReference type="NCBI Taxonomy" id="10195"/>
    <lineage>
        <taxon>Eukaryota</taxon>
        <taxon>Metazoa</taxon>
        <taxon>Spiralia</taxon>
        <taxon>Gnathifera</taxon>
        <taxon>Rotifera</taxon>
        <taxon>Eurotatoria</taxon>
        <taxon>Monogononta</taxon>
        <taxon>Pseudotrocha</taxon>
        <taxon>Ploima</taxon>
        <taxon>Brachionidae</taxon>
        <taxon>Brachionus</taxon>
    </lineage>
</organism>
<dbReference type="OrthoDB" id="10011685at2759"/>
<reference evidence="1 2" key="1">
    <citation type="journal article" date="2018" name="Sci. Rep.">
        <title>Genomic signatures of local adaptation to the degree of environmental predictability in rotifers.</title>
        <authorList>
            <person name="Franch-Gras L."/>
            <person name="Hahn C."/>
            <person name="Garcia-Roger E.M."/>
            <person name="Carmona M.J."/>
            <person name="Serra M."/>
            <person name="Gomez A."/>
        </authorList>
    </citation>
    <scope>NUCLEOTIDE SEQUENCE [LARGE SCALE GENOMIC DNA]</scope>
    <source>
        <strain evidence="1">HYR1</strain>
    </source>
</reference>
<comment type="caution">
    <text evidence="1">The sequence shown here is derived from an EMBL/GenBank/DDBJ whole genome shotgun (WGS) entry which is preliminary data.</text>
</comment>
<evidence type="ECO:0000313" key="2">
    <source>
        <dbReference type="Proteomes" id="UP000276133"/>
    </source>
</evidence>
<dbReference type="AlphaFoldDB" id="A0A3M7R748"/>
<dbReference type="EMBL" id="REGN01004064">
    <property type="protein sequence ID" value="RNA19356.1"/>
    <property type="molecule type" value="Genomic_DNA"/>
</dbReference>
<protein>
    <submittedName>
        <fullName evidence="1">Uncharacterized protein</fullName>
    </submittedName>
</protein>
<evidence type="ECO:0000313" key="1">
    <source>
        <dbReference type="EMBL" id="RNA19356.1"/>
    </source>
</evidence>
<dbReference type="STRING" id="10195.A0A3M7R748"/>
<sequence length="162" mass="18619">MKEMAKSNQKSMRFIIQHSQTNLSKEAQAILPSYDALRLRIYNSKENPYAHLPKPTSLGDICIPEEFQYTCKKELVLLHDTGTNDPERIIVFATQKNIQLLNNSPNWYVDSTVFSVQFIGIKFISSLINIKRLLIESSDTYLRKDNLLSLVIPTGLKQLFNI</sequence>